<proteinExistence type="inferred from homology"/>
<dbReference type="NCBIfam" id="TIGR00681">
    <property type="entry name" value="kdpC"/>
    <property type="match status" value="1"/>
</dbReference>
<dbReference type="PANTHER" id="PTHR30042">
    <property type="entry name" value="POTASSIUM-TRANSPORTING ATPASE C CHAIN"/>
    <property type="match status" value="1"/>
</dbReference>
<comment type="subcellular location">
    <subcellularLocation>
        <location evidence="11">Cell membrane</location>
        <topology evidence="11">Single-pass membrane protein</topology>
    </subcellularLocation>
</comment>
<dbReference type="InterPro" id="IPR003820">
    <property type="entry name" value="KdpC"/>
</dbReference>
<keyword evidence="6 11" id="KW-0067">ATP-binding</keyword>
<dbReference type="Proteomes" id="UP000239814">
    <property type="component" value="Chromosome"/>
</dbReference>
<keyword evidence="9 11" id="KW-0406">Ion transport</keyword>
<evidence type="ECO:0000313" key="13">
    <source>
        <dbReference type="Proteomes" id="UP000239814"/>
    </source>
</evidence>
<dbReference type="GO" id="GO:0005886">
    <property type="term" value="C:plasma membrane"/>
    <property type="evidence" value="ECO:0007669"/>
    <property type="project" value="UniProtKB-SubCell"/>
</dbReference>
<dbReference type="PANTHER" id="PTHR30042:SF2">
    <property type="entry name" value="POTASSIUM-TRANSPORTING ATPASE KDPC SUBUNIT"/>
    <property type="match status" value="1"/>
</dbReference>
<evidence type="ECO:0000256" key="5">
    <source>
        <dbReference type="ARBA" id="ARBA00022741"/>
    </source>
</evidence>
<keyword evidence="2 11" id="KW-1003">Cell membrane</keyword>
<keyword evidence="3 11" id="KW-0633">Potassium transport</keyword>
<dbReference type="AlphaFoldDB" id="A0A2S0KC25"/>
<keyword evidence="8 11" id="KW-1133">Transmembrane helix</keyword>
<keyword evidence="13" id="KW-1185">Reference proteome</keyword>
<evidence type="ECO:0000256" key="7">
    <source>
        <dbReference type="ARBA" id="ARBA00022958"/>
    </source>
</evidence>
<comment type="subunit">
    <text evidence="11">The system is composed of three essential subunits: KdpA, KdpB and KdpC.</text>
</comment>
<dbReference type="HAMAP" id="MF_00276">
    <property type="entry name" value="KdpC"/>
    <property type="match status" value="1"/>
</dbReference>
<evidence type="ECO:0000256" key="1">
    <source>
        <dbReference type="ARBA" id="ARBA00022448"/>
    </source>
</evidence>
<dbReference type="EMBL" id="CP027433">
    <property type="protein sequence ID" value="AVL99203.1"/>
    <property type="molecule type" value="Genomic_DNA"/>
</dbReference>
<dbReference type="NCBIfam" id="NF001454">
    <property type="entry name" value="PRK00315.1"/>
    <property type="match status" value="1"/>
</dbReference>
<gene>
    <name evidence="11" type="primary">kdpC</name>
    <name evidence="12" type="ORF">C6V83_01730</name>
</gene>
<evidence type="ECO:0000256" key="2">
    <source>
        <dbReference type="ARBA" id="ARBA00022475"/>
    </source>
</evidence>
<protein>
    <recommendedName>
        <fullName evidence="11">Potassium-transporting ATPase KdpC subunit</fullName>
    </recommendedName>
    <alternativeName>
        <fullName evidence="11">ATP phosphohydrolase [potassium-transporting] C chain</fullName>
    </alternativeName>
    <alternativeName>
        <fullName evidence="11">Potassium-binding and translocating subunit C</fullName>
    </alternativeName>
    <alternativeName>
        <fullName evidence="11">Potassium-translocating ATPase C chain</fullName>
    </alternativeName>
</protein>
<sequence length="204" mass="20874">MNSPIRGVGRTVWVATRAMILFTLLLGVLYTAVVTVAGQLVFPGQSNGSMISGEDGRDTGSSLIGQAFVDAEGNPLPQYFQSRPSAAGDGYDAGASGGSNYGPENPDLIAAIAERKAQVAVFNGVAESDVPADAVTASASGLDPHISTAYASIQIARVADARAIPADTVRELVDAHTSRAAAGFLGQSTVNVLELNAALDRLEG</sequence>
<dbReference type="Pfam" id="PF02669">
    <property type="entry name" value="KdpC"/>
    <property type="match status" value="1"/>
</dbReference>
<dbReference type="PIRSF" id="PIRSF001296">
    <property type="entry name" value="K_ATPase_KdpC"/>
    <property type="match status" value="1"/>
</dbReference>
<evidence type="ECO:0000313" key="12">
    <source>
        <dbReference type="EMBL" id="AVL99203.1"/>
    </source>
</evidence>
<keyword evidence="10 11" id="KW-0472">Membrane</keyword>
<dbReference type="GO" id="GO:0005524">
    <property type="term" value="F:ATP binding"/>
    <property type="evidence" value="ECO:0007669"/>
    <property type="project" value="UniProtKB-UniRule"/>
</dbReference>
<evidence type="ECO:0000256" key="6">
    <source>
        <dbReference type="ARBA" id="ARBA00022840"/>
    </source>
</evidence>
<comment type="function">
    <text evidence="11">Part of the high-affinity ATP-driven potassium transport (or Kdp) system, which catalyzes the hydrolysis of ATP coupled with the electrogenic transport of potassium into the cytoplasm. This subunit acts as a catalytic chaperone that increases the ATP-binding affinity of the ATP-hydrolyzing subunit KdpB by the formation of a transient KdpB/KdpC/ATP ternary complex.</text>
</comment>
<dbReference type="GO" id="GO:0008556">
    <property type="term" value="F:P-type potassium transmembrane transporter activity"/>
    <property type="evidence" value="ECO:0007669"/>
    <property type="project" value="InterPro"/>
</dbReference>
<evidence type="ECO:0000256" key="10">
    <source>
        <dbReference type="ARBA" id="ARBA00023136"/>
    </source>
</evidence>
<feature type="transmembrane region" description="Helical" evidence="11">
    <location>
        <begin position="20"/>
        <end position="42"/>
    </location>
</feature>
<evidence type="ECO:0000256" key="3">
    <source>
        <dbReference type="ARBA" id="ARBA00022538"/>
    </source>
</evidence>
<evidence type="ECO:0000256" key="8">
    <source>
        <dbReference type="ARBA" id="ARBA00022989"/>
    </source>
</evidence>
<keyword evidence="7 11" id="KW-0630">Potassium</keyword>
<dbReference type="KEGG" id="git:C6V83_01730"/>
<organism evidence="12 13">
    <name type="scientific">Gordonia iterans</name>
    <dbReference type="NCBI Taxonomy" id="1004901"/>
    <lineage>
        <taxon>Bacteria</taxon>
        <taxon>Bacillati</taxon>
        <taxon>Actinomycetota</taxon>
        <taxon>Actinomycetes</taxon>
        <taxon>Mycobacteriales</taxon>
        <taxon>Gordoniaceae</taxon>
        <taxon>Gordonia</taxon>
    </lineage>
</organism>
<name>A0A2S0KC25_9ACTN</name>
<keyword evidence="1 11" id="KW-0813">Transport</keyword>
<comment type="similarity">
    <text evidence="11">Belongs to the KdpC family.</text>
</comment>
<evidence type="ECO:0000256" key="11">
    <source>
        <dbReference type="HAMAP-Rule" id="MF_00276"/>
    </source>
</evidence>
<keyword evidence="4 11" id="KW-0812">Transmembrane</keyword>
<keyword evidence="5 11" id="KW-0547">Nucleotide-binding</keyword>
<evidence type="ECO:0000256" key="4">
    <source>
        <dbReference type="ARBA" id="ARBA00022692"/>
    </source>
</evidence>
<evidence type="ECO:0000256" key="9">
    <source>
        <dbReference type="ARBA" id="ARBA00023065"/>
    </source>
</evidence>
<accession>A0A2S0KC25</accession>
<reference evidence="12 13" key="1">
    <citation type="submission" date="2018-03" db="EMBL/GenBank/DDBJ databases">
        <title>Characteristics and genome of n-alkane degrading marine bacteria Gordonia iterans isolated from crude oil contaminated in Tae-an, South Korea.</title>
        <authorList>
            <person name="Lee S.-S."/>
            <person name="Kim H."/>
        </authorList>
    </citation>
    <scope>NUCLEOTIDE SEQUENCE [LARGE SCALE GENOMIC DNA]</scope>
    <source>
        <strain evidence="12 13">Co17</strain>
    </source>
</reference>
<dbReference type="RefSeq" id="WP_105940939.1">
    <property type="nucleotide sequence ID" value="NZ_CP027433.1"/>
</dbReference>
<dbReference type="OrthoDB" id="9788285at2"/>